<gene>
    <name evidence="1" type="ORF">JOH49_003416</name>
</gene>
<reference evidence="1" key="1">
    <citation type="submission" date="2021-02" db="EMBL/GenBank/DDBJ databases">
        <title>Genomic Encyclopedia of Type Strains, Phase IV (KMG-V): Genome sequencing to study the core and pangenomes of soil and plant-associated prokaryotes.</title>
        <authorList>
            <person name="Whitman W."/>
        </authorList>
    </citation>
    <scope>NUCLEOTIDE SEQUENCE</scope>
    <source>
        <strain evidence="1">USDA 406</strain>
    </source>
</reference>
<dbReference type="Proteomes" id="UP000673383">
    <property type="component" value="Unassembled WGS sequence"/>
</dbReference>
<dbReference type="EMBL" id="JAFICZ010000001">
    <property type="protein sequence ID" value="MBP1293663.1"/>
    <property type="molecule type" value="Genomic_DNA"/>
</dbReference>
<organism evidence="1 2">
    <name type="scientific">Bradyrhizobium elkanii</name>
    <dbReference type="NCBI Taxonomy" id="29448"/>
    <lineage>
        <taxon>Bacteria</taxon>
        <taxon>Pseudomonadati</taxon>
        <taxon>Pseudomonadota</taxon>
        <taxon>Alphaproteobacteria</taxon>
        <taxon>Hyphomicrobiales</taxon>
        <taxon>Nitrobacteraceae</taxon>
        <taxon>Bradyrhizobium</taxon>
    </lineage>
</organism>
<proteinExistence type="predicted"/>
<dbReference type="RefSeq" id="WP_028342864.1">
    <property type="nucleotide sequence ID" value="NZ_CP126003.1"/>
</dbReference>
<comment type="caution">
    <text evidence="1">The sequence shown here is derived from an EMBL/GenBank/DDBJ whole genome shotgun (WGS) entry which is preliminary data.</text>
</comment>
<dbReference type="AlphaFoldDB" id="A0A8I2C488"/>
<protein>
    <submittedName>
        <fullName evidence="1">Uncharacterized protein</fullName>
    </submittedName>
</protein>
<evidence type="ECO:0000313" key="2">
    <source>
        <dbReference type="Proteomes" id="UP000673383"/>
    </source>
</evidence>
<name>A0A8I2C488_BRAEL</name>
<sequence length="121" mass="13347">MFDAPAAGWRELSRKALLLLDELPYEPEWLDRIYDRLFEDSARLKLAETADGRTFETLKEAEDFLADIGFHLVPDSCDWRIAAGDDADCYAVEGGGYSVKIGAAESTARACRAEALAQAAE</sequence>
<evidence type="ECO:0000313" key="1">
    <source>
        <dbReference type="EMBL" id="MBP1293663.1"/>
    </source>
</evidence>
<accession>A0A8I2C488</accession>